<dbReference type="PANTHER" id="PTHR30204:SF94">
    <property type="entry name" value="HEAVY METAL-DEPENDENT TRANSCRIPTIONAL REGULATOR HI_0293-RELATED"/>
    <property type="match status" value="1"/>
</dbReference>
<dbReference type="GO" id="GO:0005507">
    <property type="term" value="F:copper ion binding"/>
    <property type="evidence" value="ECO:0007669"/>
    <property type="project" value="InterPro"/>
</dbReference>
<dbReference type="Gene3D" id="1.10.1660.10">
    <property type="match status" value="1"/>
</dbReference>
<dbReference type="Proteomes" id="UP000644699">
    <property type="component" value="Unassembled WGS sequence"/>
</dbReference>
<evidence type="ECO:0000256" key="6">
    <source>
        <dbReference type="SAM" id="Coils"/>
    </source>
</evidence>
<evidence type="ECO:0000256" key="5">
    <source>
        <dbReference type="ARBA" id="ARBA00023163"/>
    </source>
</evidence>
<dbReference type="InterPro" id="IPR015358">
    <property type="entry name" value="Tscrpt_reg_MerR_DNA-bd"/>
</dbReference>
<dbReference type="Pfam" id="PF00376">
    <property type="entry name" value="MerR"/>
    <property type="match status" value="1"/>
</dbReference>
<keyword evidence="2" id="KW-0963">Cytoplasm</keyword>
<evidence type="ECO:0000256" key="4">
    <source>
        <dbReference type="ARBA" id="ARBA00023125"/>
    </source>
</evidence>
<dbReference type="PROSITE" id="PS00552">
    <property type="entry name" value="HTH_MERR_1"/>
    <property type="match status" value="1"/>
</dbReference>
<dbReference type="PRINTS" id="PR00040">
    <property type="entry name" value="HTHMERR"/>
</dbReference>
<accession>A0A916ZD10</accession>
<gene>
    <name evidence="9" type="ORF">GCM10011390_03010</name>
</gene>
<keyword evidence="4" id="KW-0238">DNA-binding</keyword>
<keyword evidence="3" id="KW-0805">Transcription regulation</keyword>
<organism evidence="9 10">
    <name type="scientific">Aureimonas endophytica</name>
    <dbReference type="NCBI Taxonomy" id="2027858"/>
    <lineage>
        <taxon>Bacteria</taxon>
        <taxon>Pseudomonadati</taxon>
        <taxon>Pseudomonadota</taxon>
        <taxon>Alphaproteobacteria</taxon>
        <taxon>Hyphomicrobiales</taxon>
        <taxon>Aurantimonadaceae</taxon>
        <taxon>Aureimonas</taxon>
    </lineage>
</organism>
<evidence type="ECO:0000256" key="7">
    <source>
        <dbReference type="SAM" id="MobiDB-lite"/>
    </source>
</evidence>
<feature type="region of interest" description="Disordered" evidence="7">
    <location>
        <begin position="135"/>
        <end position="154"/>
    </location>
</feature>
<feature type="domain" description="HTH merR-type" evidence="8">
    <location>
        <begin position="1"/>
        <end position="69"/>
    </location>
</feature>
<reference evidence="9" key="1">
    <citation type="journal article" date="2014" name="Int. J. Syst. Evol. Microbiol.">
        <title>Complete genome sequence of Corynebacterium casei LMG S-19264T (=DSM 44701T), isolated from a smear-ripened cheese.</title>
        <authorList>
            <consortium name="US DOE Joint Genome Institute (JGI-PGF)"/>
            <person name="Walter F."/>
            <person name="Albersmeier A."/>
            <person name="Kalinowski J."/>
            <person name="Ruckert C."/>
        </authorList>
    </citation>
    <scope>NUCLEOTIDE SEQUENCE</scope>
    <source>
        <strain evidence="9">CGMCC 1.15367</strain>
    </source>
</reference>
<dbReference type="GO" id="GO:0003700">
    <property type="term" value="F:DNA-binding transcription factor activity"/>
    <property type="evidence" value="ECO:0007669"/>
    <property type="project" value="InterPro"/>
</dbReference>
<dbReference type="GO" id="GO:0003677">
    <property type="term" value="F:DNA binding"/>
    <property type="evidence" value="ECO:0007669"/>
    <property type="project" value="UniProtKB-KW"/>
</dbReference>
<comment type="subcellular location">
    <subcellularLocation>
        <location evidence="1">Cytoplasm</location>
    </subcellularLocation>
</comment>
<dbReference type="GO" id="GO:0005737">
    <property type="term" value="C:cytoplasm"/>
    <property type="evidence" value="ECO:0007669"/>
    <property type="project" value="UniProtKB-SubCell"/>
</dbReference>
<feature type="coiled-coil region" evidence="6">
    <location>
        <begin position="81"/>
        <end position="108"/>
    </location>
</feature>
<dbReference type="InterPro" id="IPR047057">
    <property type="entry name" value="MerR_fam"/>
</dbReference>
<dbReference type="InterPro" id="IPR000551">
    <property type="entry name" value="MerR-type_HTH_dom"/>
</dbReference>
<keyword evidence="10" id="KW-1185">Reference proteome</keyword>
<evidence type="ECO:0000256" key="2">
    <source>
        <dbReference type="ARBA" id="ARBA00022490"/>
    </source>
</evidence>
<keyword evidence="6" id="KW-0175">Coiled coil</keyword>
<dbReference type="InterPro" id="IPR011789">
    <property type="entry name" value="CueR"/>
</dbReference>
<protein>
    <submittedName>
        <fullName evidence="9">Cu(I)-responsive transcriptional regulator</fullName>
    </submittedName>
</protein>
<comment type="caution">
    <text evidence="9">The sequence shown here is derived from an EMBL/GenBank/DDBJ whole genome shotgun (WGS) entry which is preliminary data.</text>
</comment>
<name>A0A916ZD10_9HYPH</name>
<keyword evidence="5" id="KW-0804">Transcription</keyword>
<evidence type="ECO:0000256" key="1">
    <source>
        <dbReference type="ARBA" id="ARBA00004496"/>
    </source>
</evidence>
<dbReference type="RefSeq" id="WP_188906457.1">
    <property type="nucleotide sequence ID" value="NZ_BMIQ01000001.1"/>
</dbReference>
<evidence type="ECO:0000313" key="10">
    <source>
        <dbReference type="Proteomes" id="UP000644699"/>
    </source>
</evidence>
<proteinExistence type="predicted"/>
<dbReference type="NCBIfam" id="TIGR02044">
    <property type="entry name" value="CueR"/>
    <property type="match status" value="1"/>
</dbReference>
<dbReference type="Pfam" id="PF09278">
    <property type="entry name" value="MerR-DNA-bind"/>
    <property type="match status" value="1"/>
</dbReference>
<dbReference type="CDD" id="cd01108">
    <property type="entry name" value="HTH_CueR"/>
    <property type="match status" value="1"/>
</dbReference>
<dbReference type="SMART" id="SM00422">
    <property type="entry name" value="HTH_MERR"/>
    <property type="match status" value="1"/>
</dbReference>
<dbReference type="InterPro" id="IPR009061">
    <property type="entry name" value="DNA-bd_dom_put_sf"/>
</dbReference>
<dbReference type="GO" id="GO:0045893">
    <property type="term" value="P:positive regulation of DNA-templated transcription"/>
    <property type="evidence" value="ECO:0007669"/>
    <property type="project" value="InterPro"/>
</dbReference>
<dbReference type="AlphaFoldDB" id="A0A916ZD10"/>
<dbReference type="PROSITE" id="PS50937">
    <property type="entry name" value="HTH_MERR_2"/>
    <property type="match status" value="1"/>
</dbReference>
<sequence>MNIGEAAKASGVSAKMIRHYEGIGLIQPADRAESGYRVYSASDVSTLRFIRRARDLNFSMEKIGQLLALWRDRGRASADVKRIALEHVEMLEARMRELEEMAGTLRHLARNCHGDGRPDCPIIGSLADGAVAAEPKAQTRRSSPNAITKVGGIR</sequence>
<evidence type="ECO:0000313" key="9">
    <source>
        <dbReference type="EMBL" id="GGD87687.1"/>
    </source>
</evidence>
<dbReference type="EMBL" id="BMIQ01000001">
    <property type="protein sequence ID" value="GGD87687.1"/>
    <property type="molecule type" value="Genomic_DNA"/>
</dbReference>
<reference evidence="9" key="2">
    <citation type="submission" date="2020-09" db="EMBL/GenBank/DDBJ databases">
        <authorList>
            <person name="Sun Q."/>
            <person name="Zhou Y."/>
        </authorList>
    </citation>
    <scope>NUCLEOTIDE SEQUENCE</scope>
    <source>
        <strain evidence="9">CGMCC 1.15367</strain>
    </source>
</reference>
<dbReference type="SUPFAM" id="SSF46955">
    <property type="entry name" value="Putative DNA-binding domain"/>
    <property type="match status" value="1"/>
</dbReference>
<evidence type="ECO:0000259" key="8">
    <source>
        <dbReference type="PROSITE" id="PS50937"/>
    </source>
</evidence>
<evidence type="ECO:0000256" key="3">
    <source>
        <dbReference type="ARBA" id="ARBA00023015"/>
    </source>
</evidence>
<dbReference type="PANTHER" id="PTHR30204">
    <property type="entry name" value="REDOX-CYCLING DRUG-SENSING TRANSCRIPTIONAL ACTIVATOR SOXR"/>
    <property type="match status" value="1"/>
</dbReference>